<dbReference type="PANTHER" id="PTHR22930">
    <property type="match status" value="1"/>
</dbReference>
<dbReference type="Proteomes" id="UP001318860">
    <property type="component" value="Unassembled WGS sequence"/>
</dbReference>
<proteinExistence type="predicted"/>
<dbReference type="InterPro" id="IPR045249">
    <property type="entry name" value="HARBI1-like"/>
</dbReference>
<feature type="domain" description="DUF8040" evidence="1">
    <location>
        <begin position="43"/>
        <end position="131"/>
    </location>
</feature>
<sequence>MIKTFLFFVYFYRRHFVPQHRRRISPSNRVPYRMIARLGRQIEHMHELMNMSDKDCIDQLRMDRNAFHRLCFLLENVGGLNRTRHVQITEQVAIFLSILAHHKKTRVVKFDFKRSSYTISTHFNLVLQALLRLHSLLLVTPQPVSDESTDDRWKWFKGCLGALDGTYIEVRVPLLVLSGWEGSAADCRVLRDAVTRRNGLKVPNG</sequence>
<evidence type="ECO:0000313" key="3">
    <source>
        <dbReference type="Proteomes" id="UP001318860"/>
    </source>
</evidence>
<keyword evidence="3" id="KW-1185">Reference proteome</keyword>
<reference evidence="2 3" key="1">
    <citation type="journal article" date="2021" name="Comput. Struct. Biotechnol. J.">
        <title>De novo genome assembly of the potent medicinal plant Rehmannia glutinosa using nanopore technology.</title>
        <authorList>
            <person name="Ma L."/>
            <person name="Dong C."/>
            <person name="Song C."/>
            <person name="Wang X."/>
            <person name="Zheng X."/>
            <person name="Niu Y."/>
            <person name="Chen S."/>
            <person name="Feng W."/>
        </authorList>
    </citation>
    <scope>NUCLEOTIDE SEQUENCE [LARGE SCALE GENOMIC DNA]</scope>
    <source>
        <strain evidence="2">DH-2019</strain>
    </source>
</reference>
<accession>A0ABR0WXV3</accession>
<gene>
    <name evidence="2" type="ORF">DH2020_014907</name>
</gene>
<name>A0ABR0WXV3_REHGL</name>
<protein>
    <recommendedName>
        <fullName evidence="1">DUF8040 domain-containing protein</fullName>
    </recommendedName>
</protein>
<dbReference type="PANTHER" id="PTHR22930:SF293">
    <property type="entry name" value="PROTEIN ALP1-LIKE"/>
    <property type="match status" value="1"/>
</dbReference>
<dbReference type="EMBL" id="JABTTQ020000007">
    <property type="protein sequence ID" value="KAK6152272.1"/>
    <property type="molecule type" value="Genomic_DNA"/>
</dbReference>
<dbReference type="Pfam" id="PF26138">
    <property type="entry name" value="DUF8040"/>
    <property type="match status" value="1"/>
</dbReference>
<evidence type="ECO:0000313" key="2">
    <source>
        <dbReference type="EMBL" id="KAK6152272.1"/>
    </source>
</evidence>
<organism evidence="2 3">
    <name type="scientific">Rehmannia glutinosa</name>
    <name type="common">Chinese foxglove</name>
    <dbReference type="NCBI Taxonomy" id="99300"/>
    <lineage>
        <taxon>Eukaryota</taxon>
        <taxon>Viridiplantae</taxon>
        <taxon>Streptophyta</taxon>
        <taxon>Embryophyta</taxon>
        <taxon>Tracheophyta</taxon>
        <taxon>Spermatophyta</taxon>
        <taxon>Magnoliopsida</taxon>
        <taxon>eudicotyledons</taxon>
        <taxon>Gunneridae</taxon>
        <taxon>Pentapetalae</taxon>
        <taxon>asterids</taxon>
        <taxon>lamiids</taxon>
        <taxon>Lamiales</taxon>
        <taxon>Orobanchaceae</taxon>
        <taxon>Rehmannieae</taxon>
        <taxon>Rehmannia</taxon>
    </lineage>
</organism>
<evidence type="ECO:0000259" key="1">
    <source>
        <dbReference type="Pfam" id="PF26138"/>
    </source>
</evidence>
<dbReference type="InterPro" id="IPR058353">
    <property type="entry name" value="DUF8040"/>
</dbReference>
<comment type="caution">
    <text evidence="2">The sequence shown here is derived from an EMBL/GenBank/DDBJ whole genome shotgun (WGS) entry which is preliminary data.</text>
</comment>